<accession>A0A9P5L7X3</accession>
<feature type="region of interest" description="Disordered" evidence="1">
    <location>
        <begin position="340"/>
        <end position="361"/>
    </location>
</feature>
<comment type="caution">
    <text evidence="3">The sequence shown here is derived from an EMBL/GenBank/DDBJ whole genome shotgun (WGS) entry which is preliminary data.</text>
</comment>
<dbReference type="Proteomes" id="UP000722485">
    <property type="component" value="Unassembled WGS sequence"/>
</dbReference>
<protein>
    <submittedName>
        <fullName evidence="3">Uncharacterized protein</fullName>
    </submittedName>
</protein>
<proteinExistence type="predicted"/>
<sequence>MHFSFIYFLSLVALAQAQWKSCARFWPKNAAVDKFTIHTQCHLFPGYPKDFGKTKVSVSYTQKWSLAGFKTNLVAPVLHNALDESITTYSEFATLPNQIVIILTTAVDGTATAETVYPVEKHSPCQVKTYNIWTKEAAGANVPRALQALAHELYHCVQGLELGNIQDPQWVLDGSANYFSNVVFPSLNVEWPRAGFKYNPALPIYAQVGRDVYGTSIFFQALEESKGTSYLNNWVLSTDSASAGDEKNRLSQLSGFADEFFLFAKQFSLQSIRDTSNVLIPGLPAITPVPTSVSFNTAGTIGTASLRTVPFTISVFKLSLKPGQTAVIYSSAKGNQRLAYRRPSEKEWSEMPSSPGSTSGGFDLPCNDKDSAETILVLFVSTADIKSDTVKVTIKRQRATDCKLSGGFVLYPLFDEKTSGARCPTGTHHSSSAWCCPDGMELDLAVASEVSICCPTCRLHIFKVPDVAANCNSGGLQ</sequence>
<keyword evidence="4" id="KW-1185">Reference proteome</keyword>
<feature type="chain" id="PRO_5040267981" evidence="2">
    <location>
        <begin position="18"/>
        <end position="477"/>
    </location>
</feature>
<dbReference type="OrthoDB" id="5023749at2759"/>
<evidence type="ECO:0000313" key="3">
    <source>
        <dbReference type="EMBL" id="KAF7548824.1"/>
    </source>
</evidence>
<gene>
    <name evidence="3" type="ORF">G7Z17_g6818</name>
</gene>
<evidence type="ECO:0000256" key="1">
    <source>
        <dbReference type="SAM" id="MobiDB-lite"/>
    </source>
</evidence>
<organism evidence="3 4">
    <name type="scientific">Cylindrodendrum hubeiense</name>
    <dbReference type="NCBI Taxonomy" id="595255"/>
    <lineage>
        <taxon>Eukaryota</taxon>
        <taxon>Fungi</taxon>
        <taxon>Dikarya</taxon>
        <taxon>Ascomycota</taxon>
        <taxon>Pezizomycotina</taxon>
        <taxon>Sordariomycetes</taxon>
        <taxon>Hypocreomycetidae</taxon>
        <taxon>Hypocreales</taxon>
        <taxon>Nectriaceae</taxon>
        <taxon>Cylindrodendrum</taxon>
    </lineage>
</organism>
<reference evidence="3" key="1">
    <citation type="submission" date="2020-03" db="EMBL/GenBank/DDBJ databases">
        <title>Draft Genome Sequence of Cylindrodendrum hubeiense.</title>
        <authorList>
            <person name="Buettner E."/>
            <person name="Kellner H."/>
        </authorList>
    </citation>
    <scope>NUCLEOTIDE SEQUENCE</scope>
    <source>
        <strain evidence="3">IHI 201604</strain>
    </source>
</reference>
<evidence type="ECO:0000313" key="4">
    <source>
        <dbReference type="Proteomes" id="UP000722485"/>
    </source>
</evidence>
<dbReference type="AlphaFoldDB" id="A0A9P5L7X3"/>
<evidence type="ECO:0000256" key="2">
    <source>
        <dbReference type="SAM" id="SignalP"/>
    </source>
</evidence>
<feature type="signal peptide" evidence="2">
    <location>
        <begin position="1"/>
        <end position="17"/>
    </location>
</feature>
<name>A0A9P5L7X3_9HYPO</name>
<keyword evidence="2" id="KW-0732">Signal</keyword>
<dbReference type="EMBL" id="JAANBB010000138">
    <property type="protein sequence ID" value="KAF7548824.1"/>
    <property type="molecule type" value="Genomic_DNA"/>
</dbReference>